<protein>
    <submittedName>
        <fullName evidence="5">SMP-30/gluconolactonase/LRE family protein</fullName>
    </submittedName>
</protein>
<dbReference type="Proteomes" id="UP000583556">
    <property type="component" value="Unassembled WGS sequence"/>
</dbReference>
<dbReference type="GO" id="GO:0046872">
    <property type="term" value="F:metal ion binding"/>
    <property type="evidence" value="ECO:0007669"/>
    <property type="project" value="UniProtKB-KW"/>
</dbReference>
<evidence type="ECO:0000259" key="4">
    <source>
        <dbReference type="Pfam" id="PF08450"/>
    </source>
</evidence>
<keyword evidence="3" id="KW-0862">Zinc</keyword>
<evidence type="ECO:0000313" key="6">
    <source>
        <dbReference type="Proteomes" id="UP000583556"/>
    </source>
</evidence>
<feature type="binding site" evidence="3">
    <location>
        <position position="117"/>
    </location>
    <ligand>
        <name>substrate</name>
    </ligand>
</feature>
<sequence length="293" mass="31218">MGRAVRILASGLHFGEGPRWHQGRLWFSDFYKHSICSVGLDGDLRVELEIDDHPSGLGWMPDGSLLFVSMQKQQVWRRWPDGRLALHADLAGISVFRSNDMVVAADGRAWVGNFGFDLDRTAREQGLQTIFADPPLASLAAIAPDGTVSCAAEGFAFPNGMVITPDGRTLIVAETFGMRLTAFDIAADGSLSNRRLWADTAPRLPDGIALDASGAIWIANPGAAECARIAQGGEVLETVGVEGTNVYACMLGGPEGRHLFMLCGPHSDAQKAAAAPLGDIRVVEVDVARAGLP</sequence>
<reference evidence="5 6" key="1">
    <citation type="submission" date="2020-04" db="EMBL/GenBank/DDBJ databases">
        <title>Novosphingobium sp. TW-4 isolated from soil.</title>
        <authorList>
            <person name="Dahal R.H."/>
            <person name="Chaudhary D.K."/>
        </authorList>
    </citation>
    <scope>NUCLEOTIDE SEQUENCE [LARGE SCALE GENOMIC DNA]</scope>
    <source>
        <strain evidence="5 6">TW-4</strain>
    </source>
</reference>
<feature type="binding site" evidence="3">
    <location>
        <position position="159"/>
    </location>
    <ligand>
        <name>a divalent metal cation</name>
        <dbReference type="ChEBI" id="CHEBI:60240"/>
    </ligand>
</feature>
<dbReference type="InterPro" id="IPR013658">
    <property type="entry name" value="SGL"/>
</dbReference>
<feature type="domain" description="SMP-30/Gluconolactonase/LRE-like region" evidence="4">
    <location>
        <begin position="14"/>
        <end position="261"/>
    </location>
</feature>
<accession>A0A7Y0BLF9</accession>
<feature type="binding site" evidence="3">
    <location>
        <position position="16"/>
    </location>
    <ligand>
        <name>a divalent metal cation</name>
        <dbReference type="ChEBI" id="CHEBI:60240"/>
    </ligand>
</feature>
<dbReference type="InterPro" id="IPR005511">
    <property type="entry name" value="SMP-30"/>
</dbReference>
<keyword evidence="1" id="KW-0378">Hydrolase</keyword>
<dbReference type="RefSeq" id="WP_169491857.1">
    <property type="nucleotide sequence ID" value="NZ_JABBGM010000001.1"/>
</dbReference>
<evidence type="ECO:0000313" key="5">
    <source>
        <dbReference type="EMBL" id="NML92637.1"/>
    </source>
</evidence>
<proteinExistence type="predicted"/>
<feature type="binding site" evidence="3">
    <location>
        <position position="99"/>
    </location>
    <ligand>
        <name>substrate</name>
    </ligand>
</feature>
<gene>
    <name evidence="5" type="ORF">HHL27_02990</name>
</gene>
<dbReference type="InterPro" id="IPR051262">
    <property type="entry name" value="SMP-30/CGR1_Lactonase"/>
</dbReference>
<dbReference type="EMBL" id="JABBGM010000001">
    <property type="protein sequence ID" value="NML92637.1"/>
    <property type="molecule type" value="Genomic_DNA"/>
</dbReference>
<dbReference type="InterPro" id="IPR011042">
    <property type="entry name" value="6-blade_b-propeller_TolB-like"/>
</dbReference>
<dbReference type="PRINTS" id="PR01790">
    <property type="entry name" value="SMP30FAMILY"/>
</dbReference>
<dbReference type="SUPFAM" id="SSF63829">
    <property type="entry name" value="Calcium-dependent phosphotriesterase"/>
    <property type="match status" value="1"/>
</dbReference>
<comment type="cofactor">
    <cofactor evidence="3">
        <name>Zn(2+)</name>
        <dbReference type="ChEBI" id="CHEBI:29105"/>
    </cofactor>
    <text evidence="3">Binds 1 divalent metal cation per subunit.</text>
</comment>
<feature type="binding site" evidence="3">
    <location>
        <position position="97"/>
    </location>
    <ligand>
        <name>substrate</name>
    </ligand>
</feature>
<evidence type="ECO:0000256" key="1">
    <source>
        <dbReference type="ARBA" id="ARBA00022801"/>
    </source>
</evidence>
<dbReference type="PANTHER" id="PTHR47572:SF4">
    <property type="entry name" value="LACTONASE DRP35"/>
    <property type="match status" value="1"/>
</dbReference>
<dbReference type="Gene3D" id="2.120.10.30">
    <property type="entry name" value="TolB, C-terminal domain"/>
    <property type="match status" value="1"/>
</dbReference>
<comment type="caution">
    <text evidence="5">The sequence shown here is derived from an EMBL/GenBank/DDBJ whole genome shotgun (WGS) entry which is preliminary data.</text>
</comment>
<feature type="binding site" evidence="3">
    <location>
        <position position="206"/>
    </location>
    <ligand>
        <name>a divalent metal cation</name>
        <dbReference type="ChEBI" id="CHEBI:60240"/>
    </ligand>
</feature>
<keyword evidence="3" id="KW-0479">Metal-binding</keyword>
<feature type="active site" description="Proton donor/acceptor" evidence="2">
    <location>
        <position position="206"/>
    </location>
</feature>
<dbReference type="PANTHER" id="PTHR47572">
    <property type="entry name" value="LIPOPROTEIN-RELATED"/>
    <property type="match status" value="1"/>
</dbReference>
<dbReference type="AlphaFoldDB" id="A0A7Y0BLF9"/>
<keyword evidence="6" id="KW-1185">Reference proteome</keyword>
<evidence type="ECO:0000256" key="3">
    <source>
        <dbReference type="PIRSR" id="PIRSR605511-2"/>
    </source>
</evidence>
<dbReference type="Pfam" id="PF08450">
    <property type="entry name" value="SGL"/>
    <property type="match status" value="1"/>
</dbReference>
<organism evidence="5 6">
    <name type="scientific">Novosphingobium olei</name>
    <dbReference type="NCBI Taxonomy" id="2728851"/>
    <lineage>
        <taxon>Bacteria</taxon>
        <taxon>Pseudomonadati</taxon>
        <taxon>Pseudomonadota</taxon>
        <taxon>Alphaproteobacteria</taxon>
        <taxon>Sphingomonadales</taxon>
        <taxon>Sphingomonadaceae</taxon>
        <taxon>Novosphingobium</taxon>
    </lineage>
</organism>
<name>A0A7Y0BLF9_9SPHN</name>
<dbReference type="GO" id="GO:0016787">
    <property type="term" value="F:hydrolase activity"/>
    <property type="evidence" value="ECO:0007669"/>
    <property type="project" value="UniProtKB-KW"/>
</dbReference>
<evidence type="ECO:0000256" key="2">
    <source>
        <dbReference type="PIRSR" id="PIRSR605511-1"/>
    </source>
</evidence>